<dbReference type="EMBL" id="NFLC01000008">
    <property type="protein sequence ID" value="OUQ10636.1"/>
    <property type="molecule type" value="Genomic_DNA"/>
</dbReference>
<dbReference type="InterPro" id="IPR029035">
    <property type="entry name" value="DHS-like_NAD/FAD-binding_dom"/>
</dbReference>
<dbReference type="EMBL" id="LEOY01000021">
    <property type="protein sequence ID" value="RBR27745.1"/>
    <property type="molecule type" value="Genomic_DNA"/>
</dbReference>
<dbReference type="GO" id="GO:0009097">
    <property type="term" value="P:isoleucine biosynthetic process"/>
    <property type="evidence" value="ECO:0007669"/>
    <property type="project" value="TreeGrafter"/>
</dbReference>
<reference evidence="7" key="3">
    <citation type="journal article" date="2018" name="BMC Genomics">
        <title>Whole genome sequencing and function prediction of 133 gut anaerobes isolated from chicken caecum in pure cultures.</title>
        <authorList>
            <person name="Medvecky M."/>
            <person name="Cejkova D."/>
            <person name="Polansky O."/>
            <person name="Karasova D."/>
            <person name="Kubasova T."/>
            <person name="Cizek A."/>
            <person name="Rychlik I."/>
        </authorList>
    </citation>
    <scope>NUCLEOTIDE SEQUENCE</scope>
    <source>
        <strain evidence="7">An144</strain>
    </source>
</reference>
<evidence type="ECO:0000259" key="5">
    <source>
        <dbReference type="Pfam" id="PF02775"/>
    </source>
</evidence>
<dbReference type="InterPro" id="IPR045229">
    <property type="entry name" value="TPP_enz"/>
</dbReference>
<dbReference type="InterPro" id="IPR029061">
    <property type="entry name" value="THDP-binding"/>
</dbReference>
<evidence type="ECO:0000256" key="3">
    <source>
        <dbReference type="RuleBase" id="RU362132"/>
    </source>
</evidence>
<gene>
    <name evidence="7" type="ORF">B5E88_05375</name>
    <name evidence="8" type="ORF">EB18_02103</name>
</gene>
<dbReference type="GO" id="GO:0000287">
    <property type="term" value="F:magnesium ion binding"/>
    <property type="evidence" value="ECO:0007669"/>
    <property type="project" value="InterPro"/>
</dbReference>
<dbReference type="InterPro" id="IPR012001">
    <property type="entry name" value="Thiamin_PyroP_enz_TPP-bd_dom"/>
</dbReference>
<feature type="domain" description="Thiamine pyrophosphate enzyme N-terminal TPP-binding" evidence="6">
    <location>
        <begin position="15"/>
        <end position="129"/>
    </location>
</feature>
<dbReference type="GO" id="GO:0030976">
    <property type="term" value="F:thiamine pyrophosphate binding"/>
    <property type="evidence" value="ECO:0007669"/>
    <property type="project" value="InterPro"/>
</dbReference>
<dbReference type="NCBIfam" id="NF006378">
    <property type="entry name" value="PRK08617.1"/>
    <property type="match status" value="1"/>
</dbReference>
<comment type="similarity">
    <text evidence="1 3">Belongs to the TPP enzyme family.</text>
</comment>
<dbReference type="SUPFAM" id="SSF52518">
    <property type="entry name" value="Thiamin diphosphate-binding fold (THDP-binding)"/>
    <property type="match status" value="2"/>
</dbReference>
<evidence type="ECO:0000313" key="10">
    <source>
        <dbReference type="Proteomes" id="UP000252800"/>
    </source>
</evidence>
<comment type="caution">
    <text evidence="7">The sequence shown here is derived from an EMBL/GenBank/DDBJ whole genome shotgun (WGS) entry which is preliminary data.</text>
</comment>
<dbReference type="Pfam" id="PF02775">
    <property type="entry name" value="TPP_enzyme_C"/>
    <property type="match status" value="1"/>
</dbReference>
<dbReference type="Pfam" id="PF02776">
    <property type="entry name" value="TPP_enzyme_N"/>
    <property type="match status" value="1"/>
</dbReference>
<evidence type="ECO:0000256" key="2">
    <source>
        <dbReference type="ARBA" id="ARBA00023052"/>
    </source>
</evidence>
<proteinExistence type="inferred from homology"/>
<reference evidence="9" key="2">
    <citation type="submission" date="2017-04" db="EMBL/GenBank/DDBJ databases">
        <title>Function of individual gut microbiota members based on whole genome sequencing of pure cultures obtained from chicken caecum.</title>
        <authorList>
            <person name="Medvecky M."/>
            <person name="Cejkova D."/>
            <person name="Polansky O."/>
            <person name="Karasova D."/>
            <person name="Kubasova T."/>
            <person name="Cizek A."/>
            <person name="Rychlik I."/>
        </authorList>
    </citation>
    <scope>NUCLEOTIDE SEQUENCE [LARGE SCALE GENOMIC DNA]</scope>
    <source>
        <strain evidence="9">An144</strain>
    </source>
</reference>
<dbReference type="GO" id="GO:0009099">
    <property type="term" value="P:L-valine biosynthetic process"/>
    <property type="evidence" value="ECO:0007669"/>
    <property type="project" value="TreeGrafter"/>
</dbReference>
<dbReference type="GO" id="GO:0034077">
    <property type="term" value="P:butanediol metabolic process"/>
    <property type="evidence" value="ECO:0007669"/>
    <property type="project" value="InterPro"/>
</dbReference>
<feature type="domain" description="Thiamine pyrophosphate enzyme TPP-binding" evidence="5">
    <location>
        <begin position="396"/>
        <end position="542"/>
    </location>
</feature>
<dbReference type="PANTHER" id="PTHR18968:SF129">
    <property type="entry name" value="ACETOLACTATE SYNTHASE"/>
    <property type="match status" value="1"/>
</dbReference>
<protein>
    <submittedName>
        <fullName evidence="7">Acetolactate synthase AlsS</fullName>
    </submittedName>
    <submittedName>
        <fullName evidence="8">Acetolactate synthase, catabolic</fullName>
    </submittedName>
</protein>
<accession>A0A1Y3UJD0</accession>
<dbReference type="InterPro" id="IPR012782">
    <property type="entry name" value="Acetolactate_synth_catblc"/>
</dbReference>
<dbReference type="FunFam" id="3.40.50.970:FF:000007">
    <property type="entry name" value="Acetolactate synthase"/>
    <property type="match status" value="1"/>
</dbReference>
<dbReference type="Pfam" id="PF00205">
    <property type="entry name" value="TPP_enzyme_M"/>
    <property type="match status" value="1"/>
</dbReference>
<dbReference type="Proteomes" id="UP000252800">
    <property type="component" value="Unassembled WGS sequence"/>
</dbReference>
<dbReference type="PROSITE" id="PS00187">
    <property type="entry name" value="TPP_ENZYMES"/>
    <property type="match status" value="1"/>
</dbReference>
<evidence type="ECO:0000313" key="8">
    <source>
        <dbReference type="EMBL" id="RBR27745.1"/>
    </source>
</evidence>
<dbReference type="GO" id="GO:0003984">
    <property type="term" value="F:acetolactate synthase activity"/>
    <property type="evidence" value="ECO:0007669"/>
    <property type="project" value="InterPro"/>
</dbReference>
<dbReference type="InterPro" id="IPR000399">
    <property type="entry name" value="TPP-bd_CS"/>
</dbReference>
<reference evidence="8 10" key="1">
    <citation type="submission" date="2015-06" db="EMBL/GenBank/DDBJ databases">
        <title>The Genome Sequence of Enterococcus cecorum 170AEA1.</title>
        <authorList>
            <consortium name="The Broad Institute Genomics Platform"/>
            <consortium name="The Broad Institute Genome Sequencing Center for Infectious Disease"/>
            <person name="Earl A.M."/>
            <person name="Van Tyne D."/>
            <person name="Lebreton F."/>
            <person name="Saavedra J.T."/>
            <person name="Gilmore M.S."/>
            <person name="Manson McGuire A."/>
            <person name="Clock S."/>
            <person name="Crupain M."/>
            <person name="Rangan U."/>
            <person name="Young S."/>
            <person name="Abouelleil A."/>
            <person name="Cao P."/>
            <person name="Chapman S.B."/>
            <person name="Griggs A."/>
            <person name="Priest M."/>
            <person name="Shea T."/>
            <person name="Wortman J."/>
            <person name="Nusbaum C."/>
            <person name="Birren B."/>
        </authorList>
    </citation>
    <scope>NUCLEOTIDE SEQUENCE [LARGE SCALE GENOMIC DNA]</scope>
    <source>
        <strain evidence="8 10">170AEA1</strain>
    </source>
</reference>
<evidence type="ECO:0000259" key="4">
    <source>
        <dbReference type="Pfam" id="PF00205"/>
    </source>
</evidence>
<feature type="domain" description="Thiamine pyrophosphate enzyme central" evidence="4">
    <location>
        <begin position="201"/>
        <end position="333"/>
    </location>
</feature>
<dbReference type="NCBIfam" id="TIGR02418">
    <property type="entry name" value="acolac_catab"/>
    <property type="match status" value="1"/>
</dbReference>
<dbReference type="Gene3D" id="3.40.50.970">
    <property type="match status" value="2"/>
</dbReference>
<dbReference type="Gene3D" id="3.40.50.1220">
    <property type="entry name" value="TPP-binding domain"/>
    <property type="match status" value="1"/>
</dbReference>
<dbReference type="InterPro" id="IPR012000">
    <property type="entry name" value="Thiamin_PyroP_enz_cen_dom"/>
</dbReference>
<dbReference type="AlphaFoldDB" id="A0A1Y3UJD0"/>
<dbReference type="InterPro" id="IPR011766">
    <property type="entry name" value="TPP_enzyme_TPP-bd"/>
</dbReference>
<evidence type="ECO:0000313" key="7">
    <source>
        <dbReference type="EMBL" id="OUQ10636.1"/>
    </source>
</evidence>
<dbReference type="GO" id="GO:0050660">
    <property type="term" value="F:flavin adenine dinucleotide binding"/>
    <property type="evidence" value="ECO:0007669"/>
    <property type="project" value="TreeGrafter"/>
</dbReference>
<dbReference type="PANTHER" id="PTHR18968">
    <property type="entry name" value="THIAMINE PYROPHOSPHATE ENZYMES"/>
    <property type="match status" value="1"/>
</dbReference>
<dbReference type="RefSeq" id="WP_087214454.1">
    <property type="nucleotide sequence ID" value="NZ_CP010059.1"/>
</dbReference>
<organism evidence="7 9">
    <name type="scientific">Enterococcus cecorum</name>
    <dbReference type="NCBI Taxonomy" id="44008"/>
    <lineage>
        <taxon>Bacteria</taxon>
        <taxon>Bacillati</taxon>
        <taxon>Bacillota</taxon>
        <taxon>Bacilli</taxon>
        <taxon>Lactobacillales</taxon>
        <taxon>Enterococcaceae</taxon>
        <taxon>Enterococcus</taxon>
    </lineage>
</organism>
<evidence type="ECO:0000256" key="1">
    <source>
        <dbReference type="ARBA" id="ARBA00007812"/>
    </source>
</evidence>
<dbReference type="Proteomes" id="UP000196074">
    <property type="component" value="Unassembled WGS sequence"/>
</dbReference>
<evidence type="ECO:0000259" key="6">
    <source>
        <dbReference type="Pfam" id="PF02776"/>
    </source>
</evidence>
<dbReference type="CDD" id="cd07035">
    <property type="entry name" value="TPP_PYR_POX_like"/>
    <property type="match status" value="1"/>
</dbReference>
<dbReference type="SUPFAM" id="SSF52467">
    <property type="entry name" value="DHS-like NAD/FAD-binding domain"/>
    <property type="match status" value="1"/>
</dbReference>
<evidence type="ECO:0000313" key="9">
    <source>
        <dbReference type="Proteomes" id="UP000196074"/>
    </source>
</evidence>
<dbReference type="GO" id="GO:0005948">
    <property type="term" value="C:acetolactate synthase complex"/>
    <property type="evidence" value="ECO:0007669"/>
    <property type="project" value="TreeGrafter"/>
</dbReference>
<keyword evidence="2 3" id="KW-0786">Thiamine pyrophosphate</keyword>
<sequence>MIQKEVLQLSKKVKHGADIIVDSLINHEVDYVFGIPGAKIDRVFDTLEDKGPELIVTRHEQNAAFMAQAIGRLTGKPGVVIATSGPGASNLATGLVTATAEGDPVLAIAGQVKRSDLLKLTHQSMDNAALFKPITKYSAEIQDPETISEIIANAYRMARSGQKGASFISIPQDVVDSKVSGDSIRPLSKPRLGSASKEDIAYLVKRIKEAKLPVLLVGMRGSSEAETMAIRKLVAHAKLPVVETFQAAGVISRKLEDSFFGRVGLFRNQPGDMLLKRSDLVIAVGYDPIEYEARNWNAEKDAKIIVIDKIPAEIDPYMQPERELIGSIADTLYLLSEAIADYELPADSLEYLDGLQQKLKERDMVPSETHPELLHPLEVIDTLQDFVDDSMTVTVDVGSHYIWMARHFRSYEPRKLLFSNGMQTLGVALPWAISAALVRPNTQIVSVSGDGGFLFSAQDLETAVRKNLNIIHIIWNDGRYNMVEFQEEMKYNRSSGVDFGPVDFVKYAEAFGAKGIRVHDAQSFAQALQEGLKTDGPVIIDVPVDYSDNKMLGEKMLPDQFY</sequence>
<name>A0A1Y3UJD0_9ENTE</name>